<dbReference type="EMBL" id="KZ852034">
    <property type="protein sequence ID" value="RDH37855.1"/>
    <property type="molecule type" value="Genomic_DNA"/>
</dbReference>
<dbReference type="Proteomes" id="UP000253729">
    <property type="component" value="Unassembled WGS sequence"/>
</dbReference>
<keyword evidence="3" id="KW-1185">Reference proteome</keyword>
<evidence type="ECO:0000313" key="3">
    <source>
        <dbReference type="Proteomes" id="UP000253729"/>
    </source>
</evidence>
<evidence type="ECO:0000256" key="1">
    <source>
        <dbReference type="SAM" id="MobiDB-lite"/>
    </source>
</evidence>
<name>A0A3F3QFG8_9EURO</name>
<feature type="region of interest" description="Disordered" evidence="1">
    <location>
        <begin position="36"/>
        <end position="91"/>
    </location>
</feature>
<dbReference type="RefSeq" id="XP_026630877.1">
    <property type="nucleotide sequence ID" value="XM_026764607.1"/>
</dbReference>
<protein>
    <submittedName>
        <fullName evidence="2">Uncharacterized protein</fullName>
    </submittedName>
</protein>
<gene>
    <name evidence="2" type="ORF">BDQ94DRAFT_135164</name>
</gene>
<accession>A0A3F3QFG8</accession>
<evidence type="ECO:0000313" key="2">
    <source>
        <dbReference type="EMBL" id="RDH37855.1"/>
    </source>
</evidence>
<dbReference type="AlphaFoldDB" id="A0A3F3QFG8"/>
<feature type="compositionally biased region" description="Basic and acidic residues" evidence="1">
    <location>
        <begin position="78"/>
        <end position="87"/>
    </location>
</feature>
<sequence length="140" mass="15823">MPWLRLASHDLHPVAIPIYQVRGIFLFHACGRNLPDRSIRGSKAPHQASNRSRGKGEVKTEDCTEEYVALPPRKGQFHRTDRVESGRESSPVDPISLVYRNLKKLRGIWNLGSTGKGRLEEGGRGRGMRNEILGSRRVDR</sequence>
<reference evidence="2 3" key="1">
    <citation type="submission" date="2018-07" db="EMBL/GenBank/DDBJ databases">
        <title>The genomes of Aspergillus section Nigri reveals drivers in fungal speciation.</title>
        <authorList>
            <consortium name="DOE Joint Genome Institute"/>
            <person name="Vesth T.C."/>
            <person name="Nybo J."/>
            <person name="Theobald S."/>
            <person name="Brandl J."/>
            <person name="Frisvad J.C."/>
            <person name="Nielsen K.F."/>
            <person name="Lyhne E.K."/>
            <person name="Kogle M.E."/>
            <person name="Kuo A."/>
            <person name="Riley R."/>
            <person name="Clum A."/>
            <person name="Nolan M."/>
            <person name="Lipzen A."/>
            <person name="Salamov A."/>
            <person name="Henrissat B."/>
            <person name="Wiebenga A."/>
            <person name="De vries R.P."/>
            <person name="Grigoriev I.V."/>
            <person name="Mortensen U.H."/>
            <person name="Andersen M.R."/>
            <person name="Baker S.E."/>
        </authorList>
    </citation>
    <scope>NUCLEOTIDE SEQUENCE [LARGE SCALE GENOMIC DNA]</scope>
    <source>
        <strain evidence="2 3">CBS 139.54b</strain>
    </source>
</reference>
<proteinExistence type="predicted"/>
<organism evidence="2 3">
    <name type="scientific">Aspergillus welwitschiae</name>
    <dbReference type="NCBI Taxonomy" id="1341132"/>
    <lineage>
        <taxon>Eukaryota</taxon>
        <taxon>Fungi</taxon>
        <taxon>Dikarya</taxon>
        <taxon>Ascomycota</taxon>
        <taxon>Pezizomycotina</taxon>
        <taxon>Eurotiomycetes</taxon>
        <taxon>Eurotiomycetidae</taxon>
        <taxon>Eurotiales</taxon>
        <taxon>Aspergillaceae</taxon>
        <taxon>Aspergillus</taxon>
        <taxon>Aspergillus subgen. Circumdati</taxon>
    </lineage>
</organism>
<dbReference type="GeneID" id="38132963"/>